<dbReference type="STRING" id="868131.MSWAN_1544"/>
<proteinExistence type="predicted"/>
<feature type="transmembrane region" description="Helical" evidence="8">
    <location>
        <begin position="314"/>
        <end position="332"/>
    </location>
</feature>
<keyword evidence="6 10" id="KW-0418">Kinase</keyword>
<keyword evidence="3" id="KW-0597">Phosphoprotein</keyword>
<feature type="transmembrane region" description="Helical" evidence="8">
    <location>
        <begin position="210"/>
        <end position="229"/>
    </location>
</feature>
<dbReference type="GO" id="GO:0005524">
    <property type="term" value="F:ATP binding"/>
    <property type="evidence" value="ECO:0007669"/>
    <property type="project" value="UniProtKB-KW"/>
</dbReference>
<dbReference type="InterPro" id="IPR036890">
    <property type="entry name" value="HATPase_C_sf"/>
</dbReference>
<gene>
    <name evidence="10" type="ordered locus">MSWAN_1544</name>
</gene>
<keyword evidence="8" id="KW-0472">Membrane</keyword>
<sequence>MPKNGYTQKVQTISFKKALILAFIIAIVYAMTLFVLKDGSILKTTFNEFSSALINLMAAISLIYAAKLSIVYGRRVYVAWGLIAAAQLFDAINDIFLGVFNIGLHQTAPSLMIDLFFLAYFILFALGIYLFPRTEIIQKRWHKLSIDVSILFITVFMVSWTFFIMPVVGVTGDLFDAAIHLIGIVLYTTLLFLMVDLVSSQAKTMYKTPLLFLAASVSFQILSNILAIYPPFQESYVLMNLMYTSWVASYLTAFLAGMLQANTLNMEKPRISSEYKPWYTKSSLISYLPSIGVLSAYILLVWSYNQHIHDNFPVLEVGVGFIIGLLLLHQTISIKENEKLYKAAEDEIRYRKEVEAQIETSLREKEALLKEIHHRVKNNLQIISSLLSLQSGYIEDETAIDILKESRNRVKSMANVHEKLYHSKDLSKINFKGYIEDMAYELSKSYGSNQKIQINTEIEDVSLGIETAVPFGLIINEIVSNSFKHAFPNGMSGKISIKLTREGEDLTLIIMDSGIGLSEDLDLNKTKSMGLTLVNALVMQLDGKMELQRDGGTAFKIKFKELGYKKRI</sequence>
<evidence type="ECO:0000256" key="1">
    <source>
        <dbReference type="ARBA" id="ARBA00000085"/>
    </source>
</evidence>
<evidence type="ECO:0000313" key="10">
    <source>
        <dbReference type="EMBL" id="AEG18558.1"/>
    </source>
</evidence>
<feature type="domain" description="Histidine kinase" evidence="9">
    <location>
        <begin position="371"/>
        <end position="563"/>
    </location>
</feature>
<dbReference type="HOGENOM" id="CLU_016295_0_0_2"/>
<evidence type="ECO:0000259" key="9">
    <source>
        <dbReference type="PROSITE" id="PS50109"/>
    </source>
</evidence>
<dbReference type="Gene3D" id="3.30.450.20">
    <property type="entry name" value="PAS domain"/>
    <property type="match status" value="1"/>
</dbReference>
<dbReference type="EMBL" id="CP002772">
    <property type="protein sequence ID" value="AEG18558.1"/>
    <property type="molecule type" value="Genomic_DNA"/>
</dbReference>
<feature type="transmembrane region" description="Helical" evidence="8">
    <location>
        <begin position="49"/>
        <end position="66"/>
    </location>
</feature>
<dbReference type="Proteomes" id="UP000009231">
    <property type="component" value="Chromosome"/>
</dbReference>
<dbReference type="SUPFAM" id="SSF55874">
    <property type="entry name" value="ATPase domain of HSP90 chaperone/DNA topoisomerase II/histidine kinase"/>
    <property type="match status" value="1"/>
</dbReference>
<feature type="transmembrane region" description="Helical" evidence="8">
    <location>
        <begin position="177"/>
        <end position="198"/>
    </location>
</feature>
<dbReference type="RefSeq" id="WP_013826057.1">
    <property type="nucleotide sequence ID" value="NC_015574.1"/>
</dbReference>
<feature type="transmembrane region" description="Helical" evidence="8">
    <location>
        <begin position="144"/>
        <end position="165"/>
    </location>
</feature>
<dbReference type="GO" id="GO:0004673">
    <property type="term" value="F:protein histidine kinase activity"/>
    <property type="evidence" value="ECO:0007669"/>
    <property type="project" value="UniProtKB-EC"/>
</dbReference>
<reference evidence="10 11" key="1">
    <citation type="journal article" date="2014" name="Int. J. Syst. Evol. Microbiol.">
        <title>Methanobacterium paludis sp. nov. and a novel strain of Methanobacterium lacus isolated from northern peatlands.</title>
        <authorList>
            <person name="Cadillo-Quiroz H."/>
            <person name="Brauer S.L."/>
            <person name="Goodson N."/>
            <person name="Yavitt J.B."/>
            <person name="Zinder S.H."/>
        </authorList>
    </citation>
    <scope>NUCLEOTIDE SEQUENCE [LARGE SCALE GENOMIC DNA]</scope>
    <source>
        <strain evidence="11">DSM 25820 / JCM 18151 / SWAN1</strain>
    </source>
</reference>
<evidence type="ECO:0000256" key="2">
    <source>
        <dbReference type="ARBA" id="ARBA00012438"/>
    </source>
</evidence>
<feature type="transmembrane region" description="Helical" evidence="8">
    <location>
        <begin position="18"/>
        <end position="37"/>
    </location>
</feature>
<dbReference type="Pfam" id="PF07568">
    <property type="entry name" value="HisKA_2"/>
    <property type="match status" value="1"/>
</dbReference>
<feature type="transmembrane region" description="Helical" evidence="8">
    <location>
        <begin position="112"/>
        <end position="132"/>
    </location>
</feature>
<dbReference type="GeneID" id="25394793"/>
<keyword evidence="8" id="KW-1133">Transmembrane helix</keyword>
<dbReference type="AlphaFoldDB" id="F6D8C4"/>
<dbReference type="eggNOG" id="arCOG02335">
    <property type="taxonomic scope" value="Archaea"/>
</dbReference>
<dbReference type="KEGG" id="mew:MSWAN_1544"/>
<dbReference type="SMART" id="SM00387">
    <property type="entry name" value="HATPase_c"/>
    <property type="match status" value="1"/>
</dbReference>
<evidence type="ECO:0000256" key="3">
    <source>
        <dbReference type="ARBA" id="ARBA00022553"/>
    </source>
</evidence>
<evidence type="ECO:0000256" key="4">
    <source>
        <dbReference type="ARBA" id="ARBA00022679"/>
    </source>
</evidence>
<dbReference type="Gene3D" id="3.30.565.10">
    <property type="entry name" value="Histidine kinase-like ATPase, C-terminal domain"/>
    <property type="match status" value="1"/>
</dbReference>
<feature type="transmembrane region" description="Helical" evidence="8">
    <location>
        <begin position="284"/>
        <end position="302"/>
    </location>
</feature>
<dbReference type="PANTHER" id="PTHR41523">
    <property type="entry name" value="TWO-COMPONENT SYSTEM SENSOR PROTEIN"/>
    <property type="match status" value="1"/>
</dbReference>
<dbReference type="PROSITE" id="PS50109">
    <property type="entry name" value="HIS_KIN"/>
    <property type="match status" value="1"/>
</dbReference>
<dbReference type="OrthoDB" id="8127at2157"/>
<dbReference type="Pfam" id="PF02518">
    <property type="entry name" value="HATPase_c"/>
    <property type="match status" value="1"/>
</dbReference>
<dbReference type="EC" id="2.7.13.3" evidence="2"/>
<keyword evidence="4" id="KW-0808">Transferase</keyword>
<keyword evidence="7" id="KW-0067">ATP-binding</keyword>
<dbReference type="InterPro" id="IPR005467">
    <property type="entry name" value="His_kinase_dom"/>
</dbReference>
<evidence type="ECO:0000313" key="11">
    <source>
        <dbReference type="Proteomes" id="UP000009231"/>
    </source>
</evidence>
<organism evidence="10 11">
    <name type="scientific">Methanobacterium paludis (strain DSM 25820 / JCM 18151 / SWAN1)</name>
    <dbReference type="NCBI Taxonomy" id="868131"/>
    <lineage>
        <taxon>Archaea</taxon>
        <taxon>Methanobacteriati</taxon>
        <taxon>Methanobacteriota</taxon>
        <taxon>Methanomada group</taxon>
        <taxon>Methanobacteria</taxon>
        <taxon>Methanobacteriales</taxon>
        <taxon>Methanobacteriaceae</taxon>
        <taxon>Methanobacterium</taxon>
    </lineage>
</organism>
<protein>
    <recommendedName>
        <fullName evidence="2">histidine kinase</fullName>
        <ecNumber evidence="2">2.7.13.3</ecNumber>
    </recommendedName>
</protein>
<keyword evidence="5" id="KW-0547">Nucleotide-binding</keyword>
<feature type="transmembrane region" description="Helical" evidence="8">
    <location>
        <begin position="78"/>
        <end position="100"/>
    </location>
</feature>
<dbReference type="InterPro" id="IPR011495">
    <property type="entry name" value="Sig_transdc_His_kin_sub2_dim/P"/>
</dbReference>
<dbReference type="InterPro" id="IPR003594">
    <property type="entry name" value="HATPase_dom"/>
</dbReference>
<accession>F6D8C4</accession>
<name>F6D8C4_METPW</name>
<keyword evidence="11" id="KW-1185">Reference proteome</keyword>
<comment type="catalytic activity">
    <reaction evidence="1">
        <text>ATP + protein L-histidine = ADP + protein N-phospho-L-histidine.</text>
        <dbReference type="EC" id="2.7.13.3"/>
    </reaction>
</comment>
<evidence type="ECO:0000256" key="6">
    <source>
        <dbReference type="ARBA" id="ARBA00022777"/>
    </source>
</evidence>
<evidence type="ECO:0000256" key="8">
    <source>
        <dbReference type="SAM" id="Phobius"/>
    </source>
</evidence>
<feature type="transmembrane region" description="Helical" evidence="8">
    <location>
        <begin position="241"/>
        <end position="264"/>
    </location>
</feature>
<evidence type="ECO:0000256" key="5">
    <source>
        <dbReference type="ARBA" id="ARBA00022741"/>
    </source>
</evidence>
<evidence type="ECO:0000256" key="7">
    <source>
        <dbReference type="ARBA" id="ARBA00022840"/>
    </source>
</evidence>
<keyword evidence="8" id="KW-0812">Transmembrane</keyword>
<dbReference type="PANTHER" id="PTHR41523:SF8">
    <property type="entry name" value="ETHYLENE RESPONSE SENSOR PROTEIN"/>
    <property type="match status" value="1"/>
</dbReference>